<reference evidence="2" key="2">
    <citation type="submission" date="2022-01" db="EMBL/GenBank/DDBJ databases">
        <authorList>
            <person name="Yamashiro T."/>
            <person name="Shiraishi A."/>
            <person name="Satake H."/>
            <person name="Nakayama K."/>
        </authorList>
    </citation>
    <scope>NUCLEOTIDE SEQUENCE</scope>
</reference>
<dbReference type="EMBL" id="BQNB010010207">
    <property type="protein sequence ID" value="GJS74128.1"/>
    <property type="molecule type" value="Genomic_DNA"/>
</dbReference>
<dbReference type="Proteomes" id="UP001151760">
    <property type="component" value="Unassembled WGS sequence"/>
</dbReference>
<organism evidence="2 3">
    <name type="scientific">Tanacetum coccineum</name>
    <dbReference type="NCBI Taxonomy" id="301880"/>
    <lineage>
        <taxon>Eukaryota</taxon>
        <taxon>Viridiplantae</taxon>
        <taxon>Streptophyta</taxon>
        <taxon>Embryophyta</taxon>
        <taxon>Tracheophyta</taxon>
        <taxon>Spermatophyta</taxon>
        <taxon>Magnoliopsida</taxon>
        <taxon>eudicotyledons</taxon>
        <taxon>Gunneridae</taxon>
        <taxon>Pentapetalae</taxon>
        <taxon>asterids</taxon>
        <taxon>campanulids</taxon>
        <taxon>Asterales</taxon>
        <taxon>Asteraceae</taxon>
        <taxon>Asteroideae</taxon>
        <taxon>Anthemideae</taxon>
        <taxon>Anthemidinae</taxon>
        <taxon>Tanacetum</taxon>
    </lineage>
</organism>
<protein>
    <submittedName>
        <fullName evidence="2">Uncharacterized protein</fullName>
    </submittedName>
</protein>
<feature type="compositionally biased region" description="Basic and acidic residues" evidence="1">
    <location>
        <begin position="86"/>
        <end position="97"/>
    </location>
</feature>
<name>A0ABQ4Y8X4_9ASTR</name>
<gene>
    <name evidence="2" type="ORF">Tco_0706969</name>
</gene>
<evidence type="ECO:0000313" key="3">
    <source>
        <dbReference type="Proteomes" id="UP001151760"/>
    </source>
</evidence>
<feature type="region of interest" description="Disordered" evidence="1">
    <location>
        <begin position="66"/>
        <end position="97"/>
    </location>
</feature>
<proteinExistence type="predicted"/>
<sequence length="269" mass="31242">MLNTINETMILERPFLATIHAEIDFFNKEISLGIGDDSVTLDMDKKIHNFTTLVGKIYMVNSIHNDESSTSSNAPSDKSPQFEKSNNVHHENNKDNYMQERSNKKEKMLEPDTNTLSAHFCKPIKKNCNGILKVWPTCDPTKKLCNEGNEIYRMDEQRVLKYWYCCLHDDSKIIKGSGLSFPDFLLVRENCKKVQGDNTYCWHDHGLEENERQESDLDIQEYDPLEVHVETYEEEKRIKVQRNDPKRSGHGREGPKKDVECLESNLKTP</sequence>
<reference evidence="2" key="1">
    <citation type="journal article" date="2022" name="Int. J. Mol. Sci.">
        <title>Draft Genome of Tanacetum Coccineum: Genomic Comparison of Closely Related Tanacetum-Family Plants.</title>
        <authorList>
            <person name="Yamashiro T."/>
            <person name="Shiraishi A."/>
            <person name="Nakayama K."/>
            <person name="Satake H."/>
        </authorList>
    </citation>
    <scope>NUCLEOTIDE SEQUENCE</scope>
</reference>
<accession>A0ABQ4Y8X4</accession>
<feature type="compositionally biased region" description="Polar residues" evidence="1">
    <location>
        <begin position="68"/>
        <end position="85"/>
    </location>
</feature>
<evidence type="ECO:0000313" key="2">
    <source>
        <dbReference type="EMBL" id="GJS74128.1"/>
    </source>
</evidence>
<feature type="region of interest" description="Disordered" evidence="1">
    <location>
        <begin position="234"/>
        <end position="269"/>
    </location>
</feature>
<evidence type="ECO:0000256" key="1">
    <source>
        <dbReference type="SAM" id="MobiDB-lite"/>
    </source>
</evidence>
<feature type="compositionally biased region" description="Basic and acidic residues" evidence="1">
    <location>
        <begin position="234"/>
        <end position="260"/>
    </location>
</feature>
<keyword evidence="3" id="KW-1185">Reference proteome</keyword>
<comment type="caution">
    <text evidence="2">The sequence shown here is derived from an EMBL/GenBank/DDBJ whole genome shotgun (WGS) entry which is preliminary data.</text>
</comment>